<keyword evidence="2" id="KW-0119">Carbohydrate metabolism</keyword>
<dbReference type="AlphaFoldDB" id="A0A7W9KFA7"/>
<dbReference type="RefSeq" id="WP_184861381.1">
    <property type="nucleotide sequence ID" value="NZ_JACHIR010000001.1"/>
</dbReference>
<comment type="caution">
    <text evidence="4">The sequence shown here is derived from an EMBL/GenBank/DDBJ whole genome shotgun (WGS) entry which is preliminary data.</text>
</comment>
<reference evidence="4 5" key="1">
    <citation type="submission" date="2020-08" db="EMBL/GenBank/DDBJ databases">
        <title>Sequencing the genomes of 1000 actinobacteria strains.</title>
        <authorList>
            <person name="Klenk H.-P."/>
        </authorList>
    </citation>
    <scope>NUCLEOTIDE SEQUENCE [LARGE SCALE GENOMIC DNA]</scope>
    <source>
        <strain evidence="4 5">DSM 43851</strain>
    </source>
</reference>
<comment type="similarity">
    <text evidence="1">Belongs to the glycosyl hydrolase 57 family.</text>
</comment>
<dbReference type="Pfam" id="PF03065">
    <property type="entry name" value="Glyco_hydro_57"/>
    <property type="match status" value="1"/>
</dbReference>
<organism evidence="4 5">
    <name type="scientific">Kutzneria kofuensis</name>
    <dbReference type="NCBI Taxonomy" id="103725"/>
    <lineage>
        <taxon>Bacteria</taxon>
        <taxon>Bacillati</taxon>
        <taxon>Actinomycetota</taxon>
        <taxon>Actinomycetes</taxon>
        <taxon>Pseudonocardiales</taxon>
        <taxon>Pseudonocardiaceae</taxon>
        <taxon>Kutzneria</taxon>
    </lineage>
</organism>
<accession>A0A7W9KFA7</accession>
<dbReference type="SUPFAM" id="SSF88713">
    <property type="entry name" value="Glycoside hydrolase/deacetylase"/>
    <property type="match status" value="1"/>
</dbReference>
<dbReference type="InterPro" id="IPR011330">
    <property type="entry name" value="Glyco_hydro/deAcase_b/a-brl"/>
</dbReference>
<evidence type="ECO:0000256" key="1">
    <source>
        <dbReference type="ARBA" id="ARBA00006821"/>
    </source>
</evidence>
<evidence type="ECO:0000259" key="3">
    <source>
        <dbReference type="Pfam" id="PF03065"/>
    </source>
</evidence>
<dbReference type="GO" id="GO:0005975">
    <property type="term" value="P:carbohydrate metabolic process"/>
    <property type="evidence" value="ECO:0007669"/>
    <property type="project" value="InterPro"/>
</dbReference>
<evidence type="ECO:0000256" key="2">
    <source>
        <dbReference type="ARBA" id="ARBA00023277"/>
    </source>
</evidence>
<dbReference type="InterPro" id="IPR004300">
    <property type="entry name" value="Glyco_hydro_57_N"/>
</dbReference>
<sequence length="687" mass="75276">MPGIPLAFVHHANQLVITDGYEDRDGITRICEGYTAALELHAELGIPAALHLSGTLVEAVAWHHPEFLAKVRELVAAGVLTLLGGTYSEPIMPLGSAAINRRQVRTMAELLERHLDVPGGALPTAWLPERVWHPDLHEVLTDPTLPGGGFKRVLVDDRLLSPAVPQDGYPADCRGGVDLRGPYTWDPQRPPAFTPGLADPRLFVPRTVEQPRPLSFVPISAHLRYLMPPPTSAHLHLLDALLDDLATRSDDPDSMIAVYADDLERTVGVAGWQPALDRYAELLRWVAGNGGVRPVSLDAWLDEHTPQPGPVVEAGAYYELEVQWRAGTDYRGWSDQPSWRPYAELLAAVEDEVDAARAPEVAEQYDQRLVDLADRLLMVGNHETAWHDREHGNPTGVLAPWVRAVASHTKLARPLLAAARWSAGPAYSPAAGLWDIDGDGAEELMLVSNDIWAVVSPQHGARVSMLVHRRPGDVVTQRSSTPAGSALIVGNPLDHWNFQEELHRFMDTPPGHPGAITDSQRPHLPWVPSVAVHRPDAVAVDLYPRDTDPSAEVRRYSLIDGVPGLVVCVQLPAYGDSTIENALIPDYLGSLVSGRDGITEIGGDAWRGWNWQGHQCWLGFDPSQASITTPRWQAAGHCLSLAVKPHDRHVDFIIGAGPVHDSFVHRWLAVARDVLHLTPEFAHAGHR</sequence>
<feature type="domain" description="Glycoside hydrolase family 57 N-terminal" evidence="3">
    <location>
        <begin position="43"/>
        <end position="161"/>
    </location>
</feature>
<evidence type="ECO:0000313" key="4">
    <source>
        <dbReference type="EMBL" id="MBB5891340.1"/>
    </source>
</evidence>
<gene>
    <name evidence="4" type="ORF">BJ998_002536</name>
</gene>
<evidence type="ECO:0000313" key="5">
    <source>
        <dbReference type="Proteomes" id="UP000585638"/>
    </source>
</evidence>
<proteinExistence type="inferred from homology"/>
<dbReference type="EMBL" id="JACHIR010000001">
    <property type="protein sequence ID" value="MBB5891340.1"/>
    <property type="molecule type" value="Genomic_DNA"/>
</dbReference>
<dbReference type="GO" id="GO:0003824">
    <property type="term" value="F:catalytic activity"/>
    <property type="evidence" value="ECO:0007669"/>
    <property type="project" value="InterPro"/>
</dbReference>
<dbReference type="Gene3D" id="3.20.110.20">
    <property type="match status" value="1"/>
</dbReference>
<protein>
    <recommendedName>
        <fullName evidence="3">Glycoside hydrolase family 57 N-terminal domain-containing protein</fullName>
    </recommendedName>
</protein>
<dbReference type="Proteomes" id="UP000585638">
    <property type="component" value="Unassembled WGS sequence"/>
</dbReference>
<name>A0A7W9KFA7_9PSEU</name>
<keyword evidence="5" id="KW-1185">Reference proteome</keyword>